<evidence type="ECO:0008006" key="7">
    <source>
        <dbReference type="Google" id="ProtNLM"/>
    </source>
</evidence>
<dbReference type="GO" id="GO:0008270">
    <property type="term" value="F:zinc ion binding"/>
    <property type="evidence" value="ECO:0007669"/>
    <property type="project" value="InterPro"/>
</dbReference>
<evidence type="ECO:0000256" key="2">
    <source>
        <dbReference type="ARBA" id="ARBA00006217"/>
    </source>
</evidence>
<dbReference type="InterPro" id="IPR036874">
    <property type="entry name" value="Carbonic_anhydrase_sf"/>
</dbReference>
<dbReference type="GO" id="GO:0004089">
    <property type="term" value="F:carbonate dehydratase activity"/>
    <property type="evidence" value="ECO:0007669"/>
    <property type="project" value="InterPro"/>
</dbReference>
<keyword evidence="3" id="KW-0479">Metal-binding</keyword>
<evidence type="ECO:0000313" key="5">
    <source>
        <dbReference type="EMBL" id="KAF5845757.1"/>
    </source>
</evidence>
<comment type="similarity">
    <text evidence="2">Belongs to the beta-class carbonic anhydrase family.</text>
</comment>
<evidence type="ECO:0000256" key="3">
    <source>
        <dbReference type="ARBA" id="ARBA00022723"/>
    </source>
</evidence>
<dbReference type="Proteomes" id="UP000624244">
    <property type="component" value="Unassembled WGS sequence"/>
</dbReference>
<comment type="caution">
    <text evidence="5">The sequence shown here is derived from an EMBL/GenBank/DDBJ whole genome shotgun (WGS) entry which is preliminary data.</text>
</comment>
<proteinExistence type="inferred from homology"/>
<name>A0A8H5ZAJ0_COCSA</name>
<dbReference type="PANTHER" id="PTHR43175">
    <property type="entry name" value="CARBONIC ANHYDRASE"/>
    <property type="match status" value="1"/>
</dbReference>
<reference evidence="5" key="1">
    <citation type="submission" date="2019-11" db="EMBL/GenBank/DDBJ databases">
        <title>Bipolaris sorokiniana Genome sequencing.</title>
        <authorList>
            <person name="Wang H."/>
        </authorList>
    </citation>
    <scope>NUCLEOTIDE SEQUENCE</scope>
</reference>
<comment type="cofactor">
    <cofactor evidence="1">
        <name>Zn(2+)</name>
        <dbReference type="ChEBI" id="CHEBI:29105"/>
    </cofactor>
</comment>
<sequence length="153" mass="16907">MSMPRTLVVITCNEANPMVDPARHFNLNTSATQVIKTAGGRTEGAINSIYQVAQSVKIDMIIVVQHTSCPWSLGEVENNIRSDVRGLKASPYVQKDISIIGYVLDLATDQLREVKYVEALCSLSLWKSTSPPIIFRNLIYPFLWHSTGNPSSG</sequence>
<dbReference type="InterPro" id="IPR001765">
    <property type="entry name" value="Carbonic_anhydrase"/>
</dbReference>
<accession>A0A8H5ZAJ0</accession>
<dbReference type="Gene3D" id="3.40.1050.10">
    <property type="entry name" value="Carbonic anhydrase"/>
    <property type="match status" value="2"/>
</dbReference>
<dbReference type="PANTHER" id="PTHR43175:SF3">
    <property type="entry name" value="CARBON DISULFIDE HYDROLASE"/>
    <property type="match status" value="1"/>
</dbReference>
<keyword evidence="4" id="KW-0862">Zinc</keyword>
<dbReference type="EMBL" id="WNKQ01000018">
    <property type="protein sequence ID" value="KAF5845757.1"/>
    <property type="molecule type" value="Genomic_DNA"/>
</dbReference>
<evidence type="ECO:0000256" key="1">
    <source>
        <dbReference type="ARBA" id="ARBA00001947"/>
    </source>
</evidence>
<protein>
    <recommendedName>
        <fullName evidence="7">Carbonic anhydrase</fullName>
    </recommendedName>
</protein>
<evidence type="ECO:0000256" key="4">
    <source>
        <dbReference type="ARBA" id="ARBA00022833"/>
    </source>
</evidence>
<evidence type="ECO:0000313" key="6">
    <source>
        <dbReference type="Proteomes" id="UP000624244"/>
    </source>
</evidence>
<gene>
    <name evidence="5" type="ORF">GGP41_009586</name>
</gene>
<organism evidence="5 6">
    <name type="scientific">Cochliobolus sativus</name>
    <name type="common">Common root rot and spot blotch fungus</name>
    <name type="synonym">Bipolaris sorokiniana</name>
    <dbReference type="NCBI Taxonomy" id="45130"/>
    <lineage>
        <taxon>Eukaryota</taxon>
        <taxon>Fungi</taxon>
        <taxon>Dikarya</taxon>
        <taxon>Ascomycota</taxon>
        <taxon>Pezizomycotina</taxon>
        <taxon>Dothideomycetes</taxon>
        <taxon>Pleosporomycetidae</taxon>
        <taxon>Pleosporales</taxon>
        <taxon>Pleosporineae</taxon>
        <taxon>Pleosporaceae</taxon>
        <taxon>Bipolaris</taxon>
    </lineage>
</organism>
<dbReference type="SUPFAM" id="SSF53056">
    <property type="entry name" value="beta-carbonic anhydrase, cab"/>
    <property type="match status" value="1"/>
</dbReference>
<dbReference type="AlphaFoldDB" id="A0A8H5ZAJ0"/>